<name>A0A173M9C5_9BACT</name>
<reference evidence="2" key="1">
    <citation type="submission" date="2017-01" db="EMBL/GenBank/DDBJ databases">
        <authorList>
            <person name="Varghese N."/>
            <person name="Submissions S."/>
        </authorList>
    </citation>
    <scope>NUCLEOTIDE SEQUENCE [LARGE SCALE GENOMIC DNA]</scope>
    <source>
        <strain evidence="2">DSM 21054</strain>
    </source>
</reference>
<organism evidence="1 2">
    <name type="scientific">Filimonas lacunae</name>
    <dbReference type="NCBI Taxonomy" id="477680"/>
    <lineage>
        <taxon>Bacteria</taxon>
        <taxon>Pseudomonadati</taxon>
        <taxon>Bacteroidota</taxon>
        <taxon>Chitinophagia</taxon>
        <taxon>Chitinophagales</taxon>
        <taxon>Chitinophagaceae</taxon>
        <taxon>Filimonas</taxon>
    </lineage>
</organism>
<dbReference type="Proteomes" id="UP000186917">
    <property type="component" value="Unassembled WGS sequence"/>
</dbReference>
<accession>A0A173M9C5</accession>
<protein>
    <submittedName>
        <fullName evidence="1">Uncharacterized protein</fullName>
    </submittedName>
</protein>
<evidence type="ECO:0000313" key="2">
    <source>
        <dbReference type="Proteomes" id="UP000186917"/>
    </source>
</evidence>
<proteinExistence type="predicted"/>
<evidence type="ECO:0000313" key="1">
    <source>
        <dbReference type="EMBL" id="SIT15124.1"/>
    </source>
</evidence>
<dbReference type="KEGG" id="fln:FLA_0112"/>
<dbReference type="EMBL" id="FTOR01000004">
    <property type="protein sequence ID" value="SIT15124.1"/>
    <property type="molecule type" value="Genomic_DNA"/>
</dbReference>
<keyword evidence="2" id="KW-1185">Reference proteome</keyword>
<dbReference type="AlphaFoldDB" id="A0A173M9C5"/>
<sequence length="40" mass="4500">MPEEFVLVPGMFVQVQNVRAIVPEEWVKVSGEIAQVMSLL</sequence>
<gene>
    <name evidence="1" type="ORF">SAMN05421788_104133</name>
</gene>